<reference evidence="14" key="1">
    <citation type="submission" date="2019-02" db="EMBL/GenBank/DDBJ databases">
        <authorList>
            <person name="Gruber-Vodicka R. H."/>
            <person name="Seah K. B. B."/>
        </authorList>
    </citation>
    <scope>NUCLEOTIDE SEQUENCE</scope>
    <source>
        <strain evidence="14">BECK_DK47</strain>
    </source>
</reference>
<dbReference type="InterPro" id="IPR000394">
    <property type="entry name" value="RNA_pol_sigma_54"/>
</dbReference>
<evidence type="ECO:0000256" key="6">
    <source>
        <dbReference type="ARBA" id="ARBA00023015"/>
    </source>
</evidence>
<dbReference type="PRINTS" id="PR00045">
    <property type="entry name" value="SIGMA54FCT"/>
</dbReference>
<evidence type="ECO:0000256" key="5">
    <source>
        <dbReference type="ARBA" id="ARBA00022695"/>
    </source>
</evidence>
<keyword evidence="7 10" id="KW-0731">Sigma factor</keyword>
<dbReference type="NCBIfam" id="NF004595">
    <property type="entry name" value="PRK05932.1-2"/>
    <property type="match status" value="1"/>
</dbReference>
<feature type="region of interest" description="Disordered" evidence="11">
    <location>
        <begin position="74"/>
        <end position="101"/>
    </location>
</feature>
<keyword evidence="5 10" id="KW-0548">Nucleotidyltransferase</keyword>
<dbReference type="GO" id="GO:0001216">
    <property type="term" value="F:DNA-binding transcription activator activity"/>
    <property type="evidence" value="ECO:0007669"/>
    <property type="project" value="InterPro"/>
</dbReference>
<dbReference type="AlphaFoldDB" id="A0A450RUT9"/>
<keyword evidence="8 10" id="KW-0238">DNA-binding</keyword>
<evidence type="ECO:0000259" key="12">
    <source>
        <dbReference type="Pfam" id="PF04552"/>
    </source>
</evidence>
<feature type="domain" description="RNA polymerase sigma factor 54 core-binding" evidence="13">
    <location>
        <begin position="142"/>
        <end position="343"/>
    </location>
</feature>
<dbReference type="NCBIfam" id="NF009118">
    <property type="entry name" value="PRK12469.1"/>
    <property type="match status" value="1"/>
</dbReference>
<dbReference type="EMBL" id="CAADEX010000003">
    <property type="protein sequence ID" value="VFJ42874.1"/>
    <property type="molecule type" value="Genomic_DNA"/>
</dbReference>
<evidence type="ECO:0000256" key="7">
    <source>
        <dbReference type="ARBA" id="ARBA00023082"/>
    </source>
</evidence>
<dbReference type="Pfam" id="PF04552">
    <property type="entry name" value="Sigma54_DBD"/>
    <property type="match status" value="1"/>
</dbReference>
<dbReference type="Pfam" id="PF04963">
    <property type="entry name" value="Sigma54_CBD"/>
    <property type="match status" value="1"/>
</dbReference>
<dbReference type="InterPro" id="IPR007046">
    <property type="entry name" value="RNA_pol_sigma_54_core-bd"/>
</dbReference>
<gene>
    <name evidence="14" type="ORF">BECKDK2373B_GA0170837_100335</name>
</gene>
<evidence type="ECO:0000256" key="3">
    <source>
        <dbReference type="ARBA" id="ARBA00022478"/>
    </source>
</evidence>
<evidence type="ECO:0000313" key="14">
    <source>
        <dbReference type="EMBL" id="VFJ42874.1"/>
    </source>
</evidence>
<dbReference type="NCBIfam" id="TIGR02395">
    <property type="entry name" value="rpoN_sigma"/>
    <property type="match status" value="1"/>
</dbReference>
<dbReference type="PANTHER" id="PTHR32248:SF4">
    <property type="entry name" value="RNA POLYMERASE SIGMA-54 FACTOR"/>
    <property type="match status" value="1"/>
</dbReference>
<feature type="domain" description="RNA polymerase sigma factor 54 DNA-binding" evidence="12">
    <location>
        <begin position="358"/>
        <end position="515"/>
    </location>
</feature>
<organism evidence="14">
    <name type="scientific">Candidatus Kentrum sp. DK</name>
    <dbReference type="NCBI Taxonomy" id="2126562"/>
    <lineage>
        <taxon>Bacteria</taxon>
        <taxon>Pseudomonadati</taxon>
        <taxon>Pseudomonadota</taxon>
        <taxon>Gammaproteobacteria</taxon>
        <taxon>Candidatus Kentrum</taxon>
    </lineage>
</organism>
<dbReference type="Pfam" id="PF00309">
    <property type="entry name" value="Sigma54_AID"/>
    <property type="match status" value="1"/>
</dbReference>
<dbReference type="GO" id="GO:0000428">
    <property type="term" value="C:DNA-directed RNA polymerase complex"/>
    <property type="evidence" value="ECO:0007669"/>
    <property type="project" value="UniProtKB-KW"/>
</dbReference>
<keyword evidence="6 10" id="KW-0805">Transcription regulation</keyword>
<dbReference type="InterPro" id="IPR007634">
    <property type="entry name" value="RNA_pol_sigma_54_DNA-bd"/>
</dbReference>
<feature type="region of interest" description="Disordered" evidence="11">
    <location>
        <begin position="1"/>
        <end position="37"/>
    </location>
</feature>
<evidence type="ECO:0000256" key="9">
    <source>
        <dbReference type="ARBA" id="ARBA00023163"/>
    </source>
</evidence>
<feature type="compositionally biased region" description="Acidic residues" evidence="11">
    <location>
        <begin position="74"/>
        <end position="85"/>
    </location>
</feature>
<dbReference type="GO" id="GO:0006352">
    <property type="term" value="P:DNA-templated transcription initiation"/>
    <property type="evidence" value="ECO:0007669"/>
    <property type="project" value="InterPro"/>
</dbReference>
<dbReference type="Gene3D" id="1.10.10.60">
    <property type="entry name" value="Homeodomain-like"/>
    <property type="match status" value="1"/>
</dbReference>
<evidence type="ECO:0000256" key="2">
    <source>
        <dbReference type="ARBA" id="ARBA00019942"/>
    </source>
</evidence>
<evidence type="ECO:0000256" key="8">
    <source>
        <dbReference type="ARBA" id="ARBA00023125"/>
    </source>
</evidence>
<keyword evidence="9 10" id="KW-0804">Transcription</keyword>
<dbReference type="GO" id="GO:0016779">
    <property type="term" value="F:nucleotidyltransferase activity"/>
    <property type="evidence" value="ECO:0007669"/>
    <property type="project" value="UniProtKB-KW"/>
</dbReference>
<dbReference type="PANTHER" id="PTHR32248">
    <property type="entry name" value="RNA POLYMERASE SIGMA-54 FACTOR"/>
    <property type="match status" value="1"/>
</dbReference>
<dbReference type="GO" id="GO:0003677">
    <property type="term" value="F:DNA binding"/>
    <property type="evidence" value="ECO:0007669"/>
    <property type="project" value="UniProtKB-KW"/>
</dbReference>
<evidence type="ECO:0000256" key="1">
    <source>
        <dbReference type="ARBA" id="ARBA00008798"/>
    </source>
</evidence>
<keyword evidence="3 10" id="KW-0240">DNA-directed RNA polymerase</keyword>
<keyword evidence="4 10" id="KW-0808">Transferase</keyword>
<dbReference type="Gene3D" id="1.10.10.1330">
    <property type="entry name" value="RNA polymerase sigma-54 factor, core-binding domain"/>
    <property type="match status" value="1"/>
</dbReference>
<dbReference type="PROSITE" id="PS00718">
    <property type="entry name" value="SIGMA54_2"/>
    <property type="match status" value="1"/>
</dbReference>
<evidence type="ECO:0000256" key="4">
    <source>
        <dbReference type="ARBA" id="ARBA00022679"/>
    </source>
</evidence>
<evidence type="ECO:0000256" key="11">
    <source>
        <dbReference type="SAM" id="MobiDB-lite"/>
    </source>
</evidence>
<dbReference type="PROSITE" id="PS50044">
    <property type="entry name" value="SIGMA54_3"/>
    <property type="match status" value="1"/>
</dbReference>
<dbReference type="GO" id="GO:0016987">
    <property type="term" value="F:sigma factor activity"/>
    <property type="evidence" value="ECO:0007669"/>
    <property type="project" value="UniProtKB-KW"/>
</dbReference>
<dbReference type="PIRSF" id="PIRSF000774">
    <property type="entry name" value="RpoN"/>
    <property type="match status" value="1"/>
</dbReference>
<evidence type="ECO:0000259" key="13">
    <source>
        <dbReference type="Pfam" id="PF04963"/>
    </source>
</evidence>
<proteinExistence type="inferred from homology"/>
<evidence type="ECO:0000256" key="10">
    <source>
        <dbReference type="PIRNR" id="PIRNR000774"/>
    </source>
</evidence>
<accession>A0A450RUT9</accession>
<comment type="function">
    <text evidence="10">Sigma factors are initiation factors that promote the attachment of RNA polymerase to specific initiation sites and are then released.</text>
</comment>
<name>A0A450RUT9_9GAMM</name>
<protein>
    <recommendedName>
        <fullName evidence="2 10">RNA polymerase sigma-54 factor</fullName>
    </recommendedName>
</protein>
<sequence length="517" mass="57754">MRIPRLFPPRARRGENPSGPGGHARPMKQSQEMRVGQQLAITPQLRQSIRLLQLSTLELQMEVQQALESNLMLDTEEEESEDLPGDTDKDQNGVEPDVQPVDIPAELPVDSTWEDVYGDGLQGPASSGKFEGNFQDVGVRESERESLRDHLYRQMELARFAPIDEIIAITLIDAIHDDGYLRTGAEEIRQGVLSLFSNAPGEESGHTPEIGEDEIEAVLRRIRSFEPAGVGARDLRECLLLQLNALSPDTPWREEAMALARSHLELLARGNHARLRLVLGLGEQPLQQVTALIRSLDPRPGLRFDPAPTPYVIPDVLVSKTATGWQVTLNPEALPRVRINPYYASLVRRADGSAGNTMLKTHLQEARWFLKGLRDRGNTLLRVATCIVERQWAFFEHGEEALEPMVTQDIADVLGMHASTISRVTSRKYMHTPRGIIELKYLFSSHVNTQAGSKKSSTAVRALIKKLIASEDATDPVSDARLVRLLAERGIEVARRTVAKYRESLKIPSSLERKRVL</sequence>
<dbReference type="InterPro" id="IPR038709">
    <property type="entry name" value="RpoN_core-bd_sf"/>
</dbReference>
<comment type="similarity">
    <text evidence="1 10">Belongs to the sigma-54 factor family.</text>
</comment>